<dbReference type="SUPFAM" id="SSF52047">
    <property type="entry name" value="RNI-like"/>
    <property type="match status" value="1"/>
</dbReference>
<proteinExistence type="predicted"/>
<evidence type="ECO:0000313" key="2">
    <source>
        <dbReference type="Proteomes" id="UP001203297"/>
    </source>
</evidence>
<gene>
    <name evidence="1" type="ORF">B0F90DRAFT_1200000</name>
</gene>
<protein>
    <submittedName>
        <fullName evidence="1">Uncharacterized protein</fullName>
    </submittedName>
</protein>
<organism evidence="1 2">
    <name type="scientific">Multifurca ochricompacta</name>
    <dbReference type="NCBI Taxonomy" id="376703"/>
    <lineage>
        <taxon>Eukaryota</taxon>
        <taxon>Fungi</taxon>
        <taxon>Dikarya</taxon>
        <taxon>Basidiomycota</taxon>
        <taxon>Agaricomycotina</taxon>
        <taxon>Agaricomycetes</taxon>
        <taxon>Russulales</taxon>
        <taxon>Russulaceae</taxon>
        <taxon>Multifurca</taxon>
    </lineage>
</organism>
<evidence type="ECO:0000313" key="1">
    <source>
        <dbReference type="EMBL" id="KAI0305363.1"/>
    </source>
</evidence>
<sequence>MRLNVDMTMDMDIRCSPQRFRWTGPDPAHHFSIAIVSSAVGVLFRRFQTWTKLQDLHLANIAFPRDAKELFSTLPSLRTLYLGQATLVPVIPLACLLCDPRMNSLMIVRLVDCYVESIWGPRLRRADSNVQ</sequence>
<dbReference type="EMBL" id="WTXG01000006">
    <property type="protein sequence ID" value="KAI0305363.1"/>
    <property type="molecule type" value="Genomic_DNA"/>
</dbReference>
<dbReference type="AlphaFoldDB" id="A0AAD4M977"/>
<name>A0AAD4M977_9AGAM</name>
<dbReference type="Proteomes" id="UP001203297">
    <property type="component" value="Unassembled WGS sequence"/>
</dbReference>
<keyword evidence="2" id="KW-1185">Reference proteome</keyword>
<comment type="caution">
    <text evidence="1">The sequence shown here is derived from an EMBL/GenBank/DDBJ whole genome shotgun (WGS) entry which is preliminary data.</text>
</comment>
<accession>A0AAD4M977</accession>
<reference evidence="1" key="1">
    <citation type="journal article" date="2022" name="New Phytol.">
        <title>Evolutionary transition to the ectomycorrhizal habit in the genomes of a hyperdiverse lineage of mushroom-forming fungi.</title>
        <authorList>
            <person name="Looney B."/>
            <person name="Miyauchi S."/>
            <person name="Morin E."/>
            <person name="Drula E."/>
            <person name="Courty P.E."/>
            <person name="Kohler A."/>
            <person name="Kuo A."/>
            <person name="LaButti K."/>
            <person name="Pangilinan J."/>
            <person name="Lipzen A."/>
            <person name="Riley R."/>
            <person name="Andreopoulos W."/>
            <person name="He G."/>
            <person name="Johnson J."/>
            <person name="Nolan M."/>
            <person name="Tritt A."/>
            <person name="Barry K.W."/>
            <person name="Grigoriev I.V."/>
            <person name="Nagy L.G."/>
            <person name="Hibbett D."/>
            <person name="Henrissat B."/>
            <person name="Matheny P.B."/>
            <person name="Labbe J."/>
            <person name="Martin F.M."/>
        </authorList>
    </citation>
    <scope>NUCLEOTIDE SEQUENCE</scope>
    <source>
        <strain evidence="1">BPL690</strain>
    </source>
</reference>